<evidence type="ECO:0000313" key="2">
    <source>
        <dbReference type="Proteomes" id="UP000704176"/>
    </source>
</evidence>
<reference evidence="1 2" key="1">
    <citation type="submission" date="2021-09" db="EMBL/GenBank/DDBJ databases">
        <title>The complete genome sequence of a new microorganism.</title>
        <authorList>
            <person name="Zi Z."/>
        </authorList>
    </citation>
    <scope>NUCLEOTIDE SEQUENCE [LARGE SCALE GENOMIC DNA]</scope>
    <source>
        <strain evidence="1 2">WGZ8</strain>
    </source>
</reference>
<comment type="caution">
    <text evidence="1">The sequence shown here is derived from an EMBL/GenBank/DDBJ whole genome shotgun (WGS) entry which is preliminary data.</text>
</comment>
<name>A0ABS7VRJ1_9HYPH</name>
<evidence type="ECO:0008006" key="3">
    <source>
        <dbReference type="Google" id="ProtNLM"/>
    </source>
</evidence>
<keyword evidence="2" id="KW-1185">Reference proteome</keyword>
<dbReference type="EMBL" id="JAIRBM010000015">
    <property type="protein sequence ID" value="MBZ6078171.1"/>
    <property type="molecule type" value="Genomic_DNA"/>
</dbReference>
<proteinExistence type="predicted"/>
<protein>
    <recommendedName>
        <fullName evidence="3">Roadblock/LC7 domain-containing protein</fullName>
    </recommendedName>
</protein>
<accession>A0ABS7VRJ1</accession>
<dbReference type="RefSeq" id="WP_224314922.1">
    <property type="nucleotide sequence ID" value="NZ_JAIRBM010000015.1"/>
</dbReference>
<sequence>MAGISVTLDGTNIQLAFQKGEQSTAVVMDPHAARSLVKALSQLLSAIGEGPETDEDGMEEMLDVTSPTIDIGMDENGQAVVALQAGTLAPFMLRLKDNEARHIANSLLEILNSPRDARLSLGGH</sequence>
<dbReference type="Proteomes" id="UP000704176">
    <property type="component" value="Unassembled WGS sequence"/>
</dbReference>
<gene>
    <name evidence="1" type="ORF">K9B37_18055</name>
</gene>
<evidence type="ECO:0000313" key="1">
    <source>
        <dbReference type="EMBL" id="MBZ6078171.1"/>
    </source>
</evidence>
<organism evidence="1 2">
    <name type="scientific">Microvirga puerhi</name>
    <dbReference type="NCBI Taxonomy" id="2876078"/>
    <lineage>
        <taxon>Bacteria</taxon>
        <taxon>Pseudomonadati</taxon>
        <taxon>Pseudomonadota</taxon>
        <taxon>Alphaproteobacteria</taxon>
        <taxon>Hyphomicrobiales</taxon>
        <taxon>Methylobacteriaceae</taxon>
        <taxon>Microvirga</taxon>
    </lineage>
</organism>